<dbReference type="Proteomes" id="UP000297065">
    <property type="component" value="Chromosome"/>
</dbReference>
<evidence type="ECO:0000313" key="1">
    <source>
        <dbReference type="EMBL" id="QCC86528.1"/>
    </source>
</evidence>
<accession>A0A4P7UND0</accession>
<reference evidence="1 2" key="1">
    <citation type="submission" date="2019-02" db="EMBL/GenBank/DDBJ databases">
        <title>Complete Genome Sequence of Desulfovibrio desulfuricans IC1, a Sulfonate Utilizing Anaerobe.</title>
        <authorList>
            <person name="Day L.A."/>
            <person name="De Leon K.B."/>
            <person name="Wall J.D."/>
        </authorList>
    </citation>
    <scope>NUCLEOTIDE SEQUENCE [LARGE SCALE GENOMIC DNA]</scope>
    <source>
        <strain evidence="1 2">IC1</strain>
    </source>
</reference>
<protein>
    <submittedName>
        <fullName evidence="1">Pyridoxamine 5'-phosphate oxidase family protein</fullName>
    </submittedName>
</protein>
<dbReference type="Pfam" id="PF12900">
    <property type="entry name" value="Pyridox_ox_2"/>
    <property type="match status" value="1"/>
</dbReference>
<dbReference type="PANTHER" id="PTHR34071">
    <property type="entry name" value="5-NITROIMIDAZOLE ANTIBIOTICS RESISTANCE PROTEIN, NIMA-FAMILY-RELATED PROTEIN-RELATED"/>
    <property type="match status" value="1"/>
</dbReference>
<proteinExistence type="predicted"/>
<dbReference type="Gene3D" id="2.30.110.10">
    <property type="entry name" value="Electron Transport, Fmn-binding Protein, Chain A"/>
    <property type="match status" value="1"/>
</dbReference>
<organism evidence="1 2">
    <name type="scientific">Desulfovibrio desulfuricans</name>
    <dbReference type="NCBI Taxonomy" id="876"/>
    <lineage>
        <taxon>Bacteria</taxon>
        <taxon>Pseudomonadati</taxon>
        <taxon>Thermodesulfobacteriota</taxon>
        <taxon>Desulfovibrionia</taxon>
        <taxon>Desulfovibrionales</taxon>
        <taxon>Desulfovibrionaceae</taxon>
        <taxon>Desulfovibrio</taxon>
    </lineage>
</organism>
<gene>
    <name evidence="1" type="ORF">DDIC_11710</name>
</gene>
<sequence length="150" mass="16730">MRKQDRQCLDPAFFDEVFSTADDLCLAMCDGEFPYVIPLNFVRQGDCIYIHCALEGHKLDCIRRNPHVAFTLAADVRIHREKSTTYYKSVCGTGRASIVEDPAEKGRALDALAMRYAAQCPTPTPDAALARTGVVRIDIVELVGKRKLPK</sequence>
<dbReference type="SUPFAM" id="SSF50475">
    <property type="entry name" value="FMN-binding split barrel"/>
    <property type="match status" value="1"/>
</dbReference>
<dbReference type="OrthoDB" id="9794935at2"/>
<dbReference type="InterPro" id="IPR012349">
    <property type="entry name" value="Split_barrel_FMN-bd"/>
</dbReference>
<dbReference type="PANTHER" id="PTHR34071:SF2">
    <property type="entry name" value="FLAVIN-NUCLEOTIDE-BINDING PROTEIN"/>
    <property type="match status" value="1"/>
</dbReference>
<dbReference type="RefSeq" id="WP_136400604.1">
    <property type="nucleotide sequence ID" value="NZ_CP036295.1"/>
</dbReference>
<name>A0A4P7UND0_DESDE</name>
<dbReference type="EMBL" id="CP036295">
    <property type="protein sequence ID" value="QCC86528.1"/>
    <property type="molecule type" value="Genomic_DNA"/>
</dbReference>
<dbReference type="AlphaFoldDB" id="A0A4P7UND0"/>
<dbReference type="InterPro" id="IPR024747">
    <property type="entry name" value="Pyridox_Oxase-rel"/>
</dbReference>
<evidence type="ECO:0000313" key="2">
    <source>
        <dbReference type="Proteomes" id="UP000297065"/>
    </source>
</evidence>